<keyword evidence="2" id="KW-0719">Serine esterase</keyword>
<evidence type="ECO:0000313" key="6">
    <source>
        <dbReference type="EMBL" id="KAK5645311.1"/>
    </source>
</evidence>
<evidence type="ECO:0000313" key="7">
    <source>
        <dbReference type="Proteomes" id="UP001329430"/>
    </source>
</evidence>
<keyword evidence="4" id="KW-0325">Glycoprotein</keyword>
<evidence type="ECO:0000256" key="4">
    <source>
        <dbReference type="ARBA" id="ARBA00023180"/>
    </source>
</evidence>
<comment type="similarity">
    <text evidence="1">Belongs to the type-B carboxylesterase/lipase family.</text>
</comment>
<dbReference type="PANTHER" id="PTHR43142">
    <property type="entry name" value="CARBOXYLIC ESTER HYDROLASE"/>
    <property type="match status" value="1"/>
</dbReference>
<evidence type="ECO:0000256" key="2">
    <source>
        <dbReference type="ARBA" id="ARBA00022487"/>
    </source>
</evidence>
<keyword evidence="7" id="KW-1185">Reference proteome</keyword>
<accession>A0AAN7VGQ2</accession>
<evidence type="ECO:0000256" key="3">
    <source>
        <dbReference type="ARBA" id="ARBA00022801"/>
    </source>
</evidence>
<organism evidence="6 7">
    <name type="scientific">Pyrocoelia pectoralis</name>
    <dbReference type="NCBI Taxonomy" id="417401"/>
    <lineage>
        <taxon>Eukaryota</taxon>
        <taxon>Metazoa</taxon>
        <taxon>Ecdysozoa</taxon>
        <taxon>Arthropoda</taxon>
        <taxon>Hexapoda</taxon>
        <taxon>Insecta</taxon>
        <taxon>Pterygota</taxon>
        <taxon>Neoptera</taxon>
        <taxon>Endopterygota</taxon>
        <taxon>Coleoptera</taxon>
        <taxon>Polyphaga</taxon>
        <taxon>Elateriformia</taxon>
        <taxon>Elateroidea</taxon>
        <taxon>Lampyridae</taxon>
        <taxon>Lampyrinae</taxon>
        <taxon>Pyrocoelia</taxon>
    </lineage>
</organism>
<comment type="caution">
    <text evidence="6">The sequence shown here is derived from an EMBL/GenBank/DDBJ whole genome shotgun (WGS) entry which is preliminary data.</text>
</comment>
<proteinExistence type="inferred from homology"/>
<dbReference type="EMBL" id="JAVRBK010000004">
    <property type="protein sequence ID" value="KAK5645311.1"/>
    <property type="molecule type" value="Genomic_DNA"/>
</dbReference>
<gene>
    <name evidence="6" type="ORF">RI129_006611</name>
</gene>
<evidence type="ECO:0000256" key="1">
    <source>
        <dbReference type="ARBA" id="ARBA00005964"/>
    </source>
</evidence>
<evidence type="ECO:0000259" key="5">
    <source>
        <dbReference type="Pfam" id="PF00135"/>
    </source>
</evidence>
<dbReference type="InterPro" id="IPR002018">
    <property type="entry name" value="CarbesteraseB"/>
</dbReference>
<dbReference type="Gene3D" id="3.40.50.1820">
    <property type="entry name" value="alpha/beta hydrolase"/>
    <property type="match status" value="1"/>
</dbReference>
<dbReference type="Pfam" id="PF00135">
    <property type="entry name" value="COesterase"/>
    <property type="match status" value="1"/>
</dbReference>
<protein>
    <recommendedName>
        <fullName evidence="5">Carboxylesterase type B domain-containing protein</fullName>
    </recommendedName>
</protein>
<dbReference type="InterPro" id="IPR029058">
    <property type="entry name" value="AB_hydrolase_fold"/>
</dbReference>
<feature type="domain" description="Carboxylesterase type B" evidence="5">
    <location>
        <begin position="4"/>
        <end position="323"/>
    </location>
</feature>
<dbReference type="Proteomes" id="UP001329430">
    <property type="component" value="Chromosome 4"/>
</dbReference>
<name>A0AAN7VGQ2_9COLE</name>
<keyword evidence="3" id="KW-0378">Hydrolase</keyword>
<dbReference type="AlphaFoldDB" id="A0AAN7VGQ2"/>
<dbReference type="SUPFAM" id="SSF53474">
    <property type="entry name" value="alpha/beta-Hydrolases"/>
    <property type="match status" value="1"/>
</dbReference>
<dbReference type="PANTHER" id="PTHR43142:SF1">
    <property type="entry name" value="CARBOXYLIC ESTER HYDROLASE"/>
    <property type="match status" value="1"/>
</dbReference>
<reference evidence="6 7" key="1">
    <citation type="journal article" date="2024" name="Insects">
        <title>An Improved Chromosome-Level Genome Assembly of the Firefly Pyrocoelia pectoralis.</title>
        <authorList>
            <person name="Fu X."/>
            <person name="Meyer-Rochow V.B."/>
            <person name="Ballantyne L."/>
            <person name="Zhu X."/>
        </authorList>
    </citation>
    <scope>NUCLEOTIDE SEQUENCE [LARGE SCALE GENOMIC DNA]</scope>
    <source>
        <strain evidence="6">XCY_ONT2</strain>
    </source>
</reference>
<sequence>MNTEPCVLIQQGYIRGKSCKDFYGGGYLSFQGIPYAKPPIGHLRFKAPEPPDPWTGIRDCTKEGSQSLSKHITTRKTVGAENCLFLNVYTPELSKPKPVMFYIHGGAFTMGPGNKELHGPDFLISQDVLVVTINYRLGILGFLSLKDPSLNVPGNAGFKDILQALKWVQVNISQFGGDPNNVTVFGESVGAVAVHYLMLSSRAKGLFHKAIMQSGCALGTRGKGQWSTPLIAGALYLKDASDKDILNMLHEMTNEQILQLQQMIPDTYYPDVPRPFGIVQESYLTKHTIVSEDPLHIIQSGNYNSVPLMLGYSAREGYLVDALYGEIKACENFQRTFHP</sequence>
<dbReference type="GO" id="GO:0052689">
    <property type="term" value="F:carboxylic ester hydrolase activity"/>
    <property type="evidence" value="ECO:0007669"/>
    <property type="project" value="UniProtKB-KW"/>
</dbReference>